<gene>
    <name evidence="3" type="ORF">ANIA_00987</name>
</gene>
<reference evidence="4" key="2">
    <citation type="journal article" date="2009" name="Fungal Genet. Biol.">
        <title>The 2008 update of the Aspergillus nidulans genome annotation: a community effort.</title>
        <authorList>
            <person name="Wortman J.R."/>
            <person name="Gilsenan J.M."/>
            <person name="Joardar V."/>
            <person name="Deegan J."/>
            <person name="Clutterbuck J."/>
            <person name="Andersen M.R."/>
            <person name="Archer D."/>
            <person name="Bencina M."/>
            <person name="Braus G."/>
            <person name="Coutinho P."/>
            <person name="von Dohren H."/>
            <person name="Doonan J."/>
            <person name="Driessen A.J."/>
            <person name="Durek P."/>
            <person name="Espeso E."/>
            <person name="Fekete E."/>
            <person name="Flipphi M."/>
            <person name="Estrada C.G."/>
            <person name="Geysens S."/>
            <person name="Goldman G."/>
            <person name="de Groot P.W."/>
            <person name="Hansen K."/>
            <person name="Harris S.D."/>
            <person name="Heinekamp T."/>
            <person name="Helmstaedt K."/>
            <person name="Henrissat B."/>
            <person name="Hofmann G."/>
            <person name="Homan T."/>
            <person name="Horio T."/>
            <person name="Horiuchi H."/>
            <person name="James S."/>
            <person name="Jones M."/>
            <person name="Karaffa L."/>
            <person name="Karanyi Z."/>
            <person name="Kato M."/>
            <person name="Keller N."/>
            <person name="Kelly D.E."/>
            <person name="Kiel J.A."/>
            <person name="Kim J.M."/>
            <person name="van der Klei I.J."/>
            <person name="Klis F.M."/>
            <person name="Kovalchuk A."/>
            <person name="Krasevec N."/>
            <person name="Kubicek C.P."/>
            <person name="Liu B."/>
            <person name="Maccabe A."/>
            <person name="Meyer V."/>
            <person name="Mirabito P."/>
            <person name="Miskei M."/>
            <person name="Mos M."/>
            <person name="Mullins J."/>
            <person name="Nelson D.R."/>
            <person name="Nielsen J."/>
            <person name="Oakley B.R."/>
            <person name="Osmani S.A."/>
            <person name="Pakula T."/>
            <person name="Paszewski A."/>
            <person name="Paulsen I."/>
            <person name="Pilsyk S."/>
            <person name="Pocsi I."/>
            <person name="Punt P.J."/>
            <person name="Ram A.F."/>
            <person name="Ren Q."/>
            <person name="Robellet X."/>
            <person name="Robson G."/>
            <person name="Seiboth B."/>
            <person name="van Solingen P."/>
            <person name="Specht T."/>
            <person name="Sun J."/>
            <person name="Taheri-Talesh N."/>
            <person name="Takeshita N."/>
            <person name="Ussery D."/>
            <person name="vanKuyk P.A."/>
            <person name="Visser H."/>
            <person name="van de Vondervoort P.J."/>
            <person name="de Vries R.P."/>
            <person name="Walton J."/>
            <person name="Xiang X."/>
            <person name="Xiong Y."/>
            <person name="Zeng A.P."/>
            <person name="Brandt B.W."/>
            <person name="Cornell M.J."/>
            <person name="van den Hondel C.A."/>
            <person name="Visser J."/>
            <person name="Oliver S.G."/>
            <person name="Turner G."/>
        </authorList>
    </citation>
    <scope>GENOME REANNOTATION</scope>
    <source>
        <strain evidence="4">FGSC A4 / ATCC 38163 / CBS 112.46 / NRRL 194 / M139</strain>
    </source>
</reference>
<dbReference type="PANTHER" id="PTHR43792">
    <property type="entry name" value="GNAT FAMILY, PUTATIVE (AFU_ORTHOLOGUE AFUA_3G00765)-RELATED-RELATED"/>
    <property type="match status" value="1"/>
</dbReference>
<feature type="region of interest" description="Disordered" evidence="1">
    <location>
        <begin position="75"/>
        <end position="104"/>
    </location>
</feature>
<evidence type="ECO:0000313" key="3">
    <source>
        <dbReference type="EMBL" id="CBF88389.1"/>
    </source>
</evidence>
<dbReference type="GO" id="GO:0016747">
    <property type="term" value="F:acyltransferase activity, transferring groups other than amino-acyl groups"/>
    <property type="evidence" value="ECO:0007669"/>
    <property type="project" value="InterPro"/>
</dbReference>
<dbReference type="EMBL" id="BN001308">
    <property type="protein sequence ID" value="CBF88389.1"/>
    <property type="molecule type" value="Genomic_DNA"/>
</dbReference>
<dbReference type="AlphaFoldDB" id="Q5BEP3"/>
<name>Q5BEP3_EMENI</name>
<dbReference type="Gene3D" id="3.40.630.30">
    <property type="match status" value="1"/>
</dbReference>
<dbReference type="InterPro" id="IPR000182">
    <property type="entry name" value="GNAT_dom"/>
</dbReference>
<feature type="domain" description="N-acetyltransferase" evidence="2">
    <location>
        <begin position="22"/>
        <end position="238"/>
    </location>
</feature>
<dbReference type="RefSeq" id="XP_658591.1">
    <property type="nucleotide sequence ID" value="XM_653499.1"/>
</dbReference>
<dbReference type="SUPFAM" id="SSF55729">
    <property type="entry name" value="Acyl-CoA N-acyltransferases (Nat)"/>
    <property type="match status" value="1"/>
</dbReference>
<dbReference type="Proteomes" id="UP000000560">
    <property type="component" value="Chromosome VIII"/>
</dbReference>
<accession>Q5BEP3</accession>
<accession>C8VU81</accession>
<evidence type="ECO:0000313" key="4">
    <source>
        <dbReference type="Proteomes" id="UP000000560"/>
    </source>
</evidence>
<dbReference type="PANTHER" id="PTHR43792:SF1">
    <property type="entry name" value="N-ACETYLTRANSFERASE DOMAIN-CONTAINING PROTEIN"/>
    <property type="match status" value="1"/>
</dbReference>
<evidence type="ECO:0000259" key="2">
    <source>
        <dbReference type="Pfam" id="PF13302"/>
    </source>
</evidence>
<dbReference type="OMA" id="WPEIGYM"/>
<dbReference type="HOGENOM" id="CLU_013985_24_1_1"/>
<organism evidence="3 4">
    <name type="scientific">Emericella nidulans (strain FGSC A4 / ATCC 38163 / CBS 112.46 / NRRL 194 / M139)</name>
    <name type="common">Aspergillus nidulans</name>
    <dbReference type="NCBI Taxonomy" id="227321"/>
    <lineage>
        <taxon>Eukaryota</taxon>
        <taxon>Fungi</taxon>
        <taxon>Dikarya</taxon>
        <taxon>Ascomycota</taxon>
        <taxon>Pezizomycotina</taxon>
        <taxon>Eurotiomycetes</taxon>
        <taxon>Eurotiomycetidae</taxon>
        <taxon>Eurotiales</taxon>
        <taxon>Aspergillaceae</taxon>
        <taxon>Aspergillus</taxon>
        <taxon>Aspergillus subgen. Nidulantes</taxon>
    </lineage>
</organism>
<sequence length="271" mass="30683">MSPKARSTSTDSSLNLSFQTARLSFMRLCLADTLALHELRTEPEVMKWTVQKIPDAGLQQTENWIRATMTTDTYPFTSSSDREYAEEGSPVMDQTERQSQSNTKSRSKEKWFCFAVRELAYIQSLENKDDPRQDRIVGIVGIKEAGSPITKRLQHELGYMFVPRVWGKGYASEAVKGIVRWWFGYLDSLNFSGLEDSRAKGGKEDGGEGEAVDNERVYAIISKKNGASRRVLEKCEFQVVGRRETDDVGSGDGEELIEFYISRADVMTERT</sequence>
<dbReference type="KEGG" id="ani:ANIA_00987"/>
<proteinExistence type="predicted"/>
<dbReference type="InterPro" id="IPR051531">
    <property type="entry name" value="N-acetyltransferase"/>
</dbReference>
<dbReference type="InParanoid" id="Q5BEP3"/>
<evidence type="ECO:0000256" key="1">
    <source>
        <dbReference type="SAM" id="MobiDB-lite"/>
    </source>
</evidence>
<dbReference type="InterPro" id="IPR016181">
    <property type="entry name" value="Acyl_CoA_acyltransferase"/>
</dbReference>
<dbReference type="OrthoDB" id="630895at2759"/>
<reference evidence="4" key="1">
    <citation type="journal article" date="2005" name="Nature">
        <title>Sequencing of Aspergillus nidulans and comparative analysis with A. fumigatus and A. oryzae.</title>
        <authorList>
            <person name="Galagan J.E."/>
            <person name="Calvo S.E."/>
            <person name="Cuomo C."/>
            <person name="Ma L.J."/>
            <person name="Wortman J.R."/>
            <person name="Batzoglou S."/>
            <person name="Lee S.I."/>
            <person name="Basturkmen M."/>
            <person name="Spevak C.C."/>
            <person name="Clutterbuck J."/>
            <person name="Kapitonov V."/>
            <person name="Jurka J."/>
            <person name="Scazzocchio C."/>
            <person name="Farman M."/>
            <person name="Butler J."/>
            <person name="Purcell S."/>
            <person name="Harris S."/>
            <person name="Braus G.H."/>
            <person name="Draht O."/>
            <person name="Busch S."/>
            <person name="D'Enfert C."/>
            <person name="Bouchier C."/>
            <person name="Goldman G.H."/>
            <person name="Bell-Pedersen D."/>
            <person name="Griffiths-Jones S."/>
            <person name="Doonan J.H."/>
            <person name="Yu J."/>
            <person name="Vienken K."/>
            <person name="Pain A."/>
            <person name="Freitag M."/>
            <person name="Selker E.U."/>
            <person name="Archer D.B."/>
            <person name="Penalva M.A."/>
            <person name="Oakley B.R."/>
            <person name="Momany M."/>
            <person name="Tanaka T."/>
            <person name="Kumagai T."/>
            <person name="Asai K."/>
            <person name="Machida M."/>
            <person name="Nierman W.C."/>
            <person name="Denning D.W."/>
            <person name="Caddick M."/>
            <person name="Hynes M."/>
            <person name="Paoletti M."/>
            <person name="Fischer R."/>
            <person name="Miller B."/>
            <person name="Dyer P."/>
            <person name="Sachs M.S."/>
            <person name="Osmani S.A."/>
            <person name="Birren B.W."/>
        </authorList>
    </citation>
    <scope>NUCLEOTIDE SEQUENCE [LARGE SCALE GENOMIC DNA]</scope>
    <source>
        <strain evidence="4">FGSC A4 / ATCC 38163 / CBS 112.46 / NRRL 194 / M139</strain>
    </source>
</reference>
<dbReference type="Pfam" id="PF13302">
    <property type="entry name" value="Acetyltransf_3"/>
    <property type="match status" value="1"/>
</dbReference>
<keyword evidence="4" id="KW-1185">Reference proteome</keyword>
<protein>
    <submittedName>
        <fullName evidence="3">N-acetyltransferase, GNAT family, putative (AFU_orthologue AFUA_3G00765)</fullName>
    </submittedName>
</protein>
<dbReference type="GeneID" id="2876764"/>